<dbReference type="EC" id="5.2.1.8" evidence="3 12"/>
<comment type="similarity">
    <text evidence="2 12 14">Belongs to the FKBP-type PPIase family. Tig subfamily.</text>
</comment>
<dbReference type="Pfam" id="PF05698">
    <property type="entry name" value="Trigger_C"/>
    <property type="match status" value="1"/>
</dbReference>
<evidence type="ECO:0000256" key="2">
    <source>
        <dbReference type="ARBA" id="ARBA00005464"/>
    </source>
</evidence>
<protein>
    <recommendedName>
        <fullName evidence="4 12">Trigger factor</fullName>
        <shortName evidence="12">TF</shortName>
        <ecNumber evidence="3 12">5.2.1.8</ecNumber>
    </recommendedName>
    <alternativeName>
        <fullName evidence="11 12">PPIase</fullName>
    </alternativeName>
</protein>
<dbReference type="GO" id="GO:0051301">
    <property type="term" value="P:cell division"/>
    <property type="evidence" value="ECO:0007669"/>
    <property type="project" value="UniProtKB-KW"/>
</dbReference>
<evidence type="ECO:0000256" key="1">
    <source>
        <dbReference type="ARBA" id="ARBA00000971"/>
    </source>
</evidence>
<dbReference type="InterPro" id="IPR008880">
    <property type="entry name" value="Trigger_fac_C"/>
</dbReference>
<dbReference type="HAMAP" id="MF_00303">
    <property type="entry name" value="Trigger_factor_Tig"/>
    <property type="match status" value="1"/>
</dbReference>
<dbReference type="Pfam" id="PF05697">
    <property type="entry name" value="Trigger_N"/>
    <property type="match status" value="1"/>
</dbReference>
<dbReference type="InterPro" id="IPR037041">
    <property type="entry name" value="Trigger_fac_C_sf"/>
</dbReference>
<dbReference type="GO" id="GO:0005737">
    <property type="term" value="C:cytoplasm"/>
    <property type="evidence" value="ECO:0007669"/>
    <property type="project" value="UniProtKB-SubCell"/>
</dbReference>
<dbReference type="InterPro" id="IPR027304">
    <property type="entry name" value="Trigger_fact/SurA_dom_sf"/>
</dbReference>
<dbReference type="Pfam" id="PF00254">
    <property type="entry name" value="FKBP_C"/>
    <property type="match status" value="1"/>
</dbReference>
<dbReference type="KEGG" id="ska:CP970_28870"/>
<keyword evidence="18" id="KW-1185">Reference proteome</keyword>
<evidence type="ECO:0000256" key="11">
    <source>
        <dbReference type="ARBA" id="ARBA00029986"/>
    </source>
</evidence>
<evidence type="ECO:0000259" key="16">
    <source>
        <dbReference type="PROSITE" id="PS50059"/>
    </source>
</evidence>
<dbReference type="OrthoDB" id="9767721at2"/>
<feature type="region of interest" description="Disordered" evidence="15">
    <location>
        <begin position="428"/>
        <end position="453"/>
    </location>
</feature>
<keyword evidence="6 12" id="KW-0132">Cell division</keyword>
<dbReference type="EMBL" id="CP023699">
    <property type="protein sequence ID" value="QEU94380.1"/>
    <property type="molecule type" value="Genomic_DNA"/>
</dbReference>
<comment type="domain">
    <text evidence="12">Consists of 3 domains; the N-terminus binds the ribosome, the middle domain has PPIase activity, while the C-terminus has intrinsic chaperone activity on its own.</text>
</comment>
<keyword evidence="5 12" id="KW-0963">Cytoplasm</keyword>
<dbReference type="RefSeq" id="WP_055552954.1">
    <property type="nucleotide sequence ID" value="NZ_CP023699.1"/>
</dbReference>
<dbReference type="InterPro" id="IPR001179">
    <property type="entry name" value="PPIase_FKBP_dom"/>
</dbReference>
<dbReference type="GO" id="GO:0043335">
    <property type="term" value="P:protein unfolding"/>
    <property type="evidence" value="ECO:0007669"/>
    <property type="project" value="TreeGrafter"/>
</dbReference>
<evidence type="ECO:0000256" key="3">
    <source>
        <dbReference type="ARBA" id="ARBA00013194"/>
    </source>
</evidence>
<organism evidence="17 18">
    <name type="scientific">Streptomyces kanamyceticus</name>
    <dbReference type="NCBI Taxonomy" id="1967"/>
    <lineage>
        <taxon>Bacteria</taxon>
        <taxon>Bacillati</taxon>
        <taxon>Actinomycetota</taxon>
        <taxon>Actinomycetes</taxon>
        <taxon>Kitasatosporales</taxon>
        <taxon>Streptomycetaceae</taxon>
        <taxon>Streptomyces</taxon>
    </lineage>
</organism>
<evidence type="ECO:0000256" key="7">
    <source>
        <dbReference type="ARBA" id="ARBA00023110"/>
    </source>
</evidence>
<sequence>MKSAVETLNPTRVRLTVEVPFEELKDSLDAAYKKINQQVTVKGFRKGKIPNRVIDQRFGRGAVLEEAVNDALPKFYTEAVNEAELNVLGQPEVDITELKDNETLNFTAEVDIRPAIEIPDYSGIEVEVDAVEVSDEDVDKAVEELRERFASTSPVERAAEDADVVTIDLEAKVDGEVLEDGVASGVSYTIGSGELLEGIDEAVKGLEAGGEATFTSELKGGSAQGKEAEVTVKVTQVAARELPSLDDDFAQLASEFDTLDELKADSRKRLENMKQYDQATQAQERVLEKLLELVEVPVPEKLLADEIQTRTHNLEHHQLGQMGLDLDKYLEIQGKSREEFDAETKEQAEKGIKTQFVLDELVNKEKLNVNQEELTEHLMRRAQSSNMSPDQFAQAVVEGGQVPMLVGEVARGKALAVVVEAATVKDTNGEVVDLDDEDETDETAAAEGEQTEA</sequence>
<dbReference type="SUPFAM" id="SSF102735">
    <property type="entry name" value="Trigger factor ribosome-binding domain"/>
    <property type="match status" value="1"/>
</dbReference>
<evidence type="ECO:0000256" key="14">
    <source>
        <dbReference type="RuleBase" id="RU003914"/>
    </source>
</evidence>
<feature type="compositionally biased region" description="Acidic residues" evidence="15">
    <location>
        <begin position="432"/>
        <end position="453"/>
    </location>
</feature>
<keyword evidence="10 12" id="KW-0131">Cell cycle</keyword>
<dbReference type="GO" id="GO:0043022">
    <property type="term" value="F:ribosome binding"/>
    <property type="evidence" value="ECO:0007669"/>
    <property type="project" value="TreeGrafter"/>
</dbReference>
<dbReference type="Gene3D" id="3.30.70.1050">
    <property type="entry name" value="Trigger factor ribosome-binding domain"/>
    <property type="match status" value="1"/>
</dbReference>
<dbReference type="Gene3D" id="1.10.3120.10">
    <property type="entry name" value="Trigger factor, C-terminal domain"/>
    <property type="match status" value="1"/>
</dbReference>
<dbReference type="GO" id="GO:0015031">
    <property type="term" value="P:protein transport"/>
    <property type="evidence" value="ECO:0007669"/>
    <property type="project" value="UniProtKB-UniRule"/>
</dbReference>
<keyword evidence="9 12" id="KW-0413">Isomerase</keyword>
<dbReference type="GO" id="GO:0051083">
    <property type="term" value="P:'de novo' cotranslational protein folding"/>
    <property type="evidence" value="ECO:0007669"/>
    <property type="project" value="TreeGrafter"/>
</dbReference>
<dbReference type="PROSITE" id="PS50059">
    <property type="entry name" value="FKBP_PPIASE"/>
    <property type="match status" value="1"/>
</dbReference>
<evidence type="ECO:0000256" key="13">
    <source>
        <dbReference type="PROSITE-ProRule" id="PRU00277"/>
    </source>
</evidence>
<evidence type="ECO:0000313" key="18">
    <source>
        <dbReference type="Proteomes" id="UP000325529"/>
    </source>
</evidence>
<dbReference type="InterPro" id="IPR008881">
    <property type="entry name" value="Trigger_fac_ribosome-bd_bac"/>
</dbReference>
<feature type="domain" description="PPIase FKBP-type" evidence="16">
    <location>
        <begin position="162"/>
        <end position="215"/>
    </location>
</feature>
<dbReference type="SUPFAM" id="SSF109998">
    <property type="entry name" value="Triger factor/SurA peptide-binding domain-like"/>
    <property type="match status" value="1"/>
</dbReference>
<evidence type="ECO:0000256" key="8">
    <source>
        <dbReference type="ARBA" id="ARBA00023186"/>
    </source>
</evidence>
<keyword evidence="7 12" id="KW-0697">Rotamase</keyword>
<reference evidence="17 18" key="1">
    <citation type="submission" date="2017-09" db="EMBL/GenBank/DDBJ databases">
        <authorList>
            <person name="Lee N."/>
            <person name="Cho B.-K."/>
        </authorList>
    </citation>
    <scope>NUCLEOTIDE SEQUENCE [LARGE SCALE GENOMIC DNA]</scope>
    <source>
        <strain evidence="17 18">ATCC 12853</strain>
    </source>
</reference>
<dbReference type="GO" id="GO:0044183">
    <property type="term" value="F:protein folding chaperone"/>
    <property type="evidence" value="ECO:0007669"/>
    <property type="project" value="TreeGrafter"/>
</dbReference>
<dbReference type="FunFam" id="3.10.50.40:FF:000019">
    <property type="entry name" value="Trigger factor"/>
    <property type="match status" value="1"/>
</dbReference>
<proteinExistence type="inferred from homology"/>
<dbReference type="Proteomes" id="UP000325529">
    <property type="component" value="Chromosome"/>
</dbReference>
<dbReference type="AlphaFoldDB" id="A0A5J6GEN5"/>
<evidence type="ECO:0000256" key="5">
    <source>
        <dbReference type="ARBA" id="ARBA00022490"/>
    </source>
</evidence>
<dbReference type="Gene3D" id="3.10.50.40">
    <property type="match status" value="1"/>
</dbReference>
<dbReference type="NCBIfam" id="TIGR00115">
    <property type="entry name" value="tig"/>
    <property type="match status" value="1"/>
</dbReference>
<dbReference type="PIRSF" id="PIRSF003095">
    <property type="entry name" value="Trigger_factor"/>
    <property type="match status" value="1"/>
</dbReference>
<evidence type="ECO:0000256" key="6">
    <source>
        <dbReference type="ARBA" id="ARBA00022618"/>
    </source>
</evidence>
<evidence type="ECO:0000256" key="12">
    <source>
        <dbReference type="HAMAP-Rule" id="MF_00303"/>
    </source>
</evidence>
<dbReference type="InterPro" id="IPR046357">
    <property type="entry name" value="PPIase_dom_sf"/>
</dbReference>
<evidence type="ECO:0000256" key="15">
    <source>
        <dbReference type="SAM" id="MobiDB-lite"/>
    </source>
</evidence>
<dbReference type="InterPro" id="IPR005215">
    <property type="entry name" value="Trig_fac"/>
</dbReference>
<dbReference type="GO" id="GO:0003755">
    <property type="term" value="F:peptidyl-prolyl cis-trans isomerase activity"/>
    <property type="evidence" value="ECO:0007669"/>
    <property type="project" value="UniProtKB-UniRule"/>
</dbReference>
<accession>A0A5J6GEN5</accession>
<evidence type="ECO:0000256" key="10">
    <source>
        <dbReference type="ARBA" id="ARBA00023306"/>
    </source>
</evidence>
<evidence type="ECO:0000256" key="9">
    <source>
        <dbReference type="ARBA" id="ARBA00023235"/>
    </source>
</evidence>
<comment type="subcellular location">
    <subcellularLocation>
        <location evidence="12">Cytoplasm</location>
    </subcellularLocation>
    <text evidence="12">About half TF is bound to the ribosome near the polypeptide exit tunnel while the other half is free in the cytoplasm.</text>
</comment>
<evidence type="ECO:0000256" key="4">
    <source>
        <dbReference type="ARBA" id="ARBA00016902"/>
    </source>
</evidence>
<name>A0A5J6GEN5_STRKN</name>
<gene>
    <name evidence="12" type="primary">tig</name>
    <name evidence="17" type="ORF">CP970_28870</name>
</gene>
<dbReference type="SUPFAM" id="SSF54534">
    <property type="entry name" value="FKBP-like"/>
    <property type="match status" value="1"/>
</dbReference>
<dbReference type="PANTHER" id="PTHR30560:SF3">
    <property type="entry name" value="TRIGGER FACTOR-LIKE PROTEIN TIG, CHLOROPLASTIC"/>
    <property type="match status" value="1"/>
</dbReference>
<comment type="catalytic activity">
    <reaction evidence="1 12 13">
        <text>[protein]-peptidylproline (omega=180) = [protein]-peptidylproline (omega=0)</text>
        <dbReference type="Rhea" id="RHEA:16237"/>
        <dbReference type="Rhea" id="RHEA-COMP:10747"/>
        <dbReference type="Rhea" id="RHEA-COMP:10748"/>
        <dbReference type="ChEBI" id="CHEBI:83833"/>
        <dbReference type="ChEBI" id="CHEBI:83834"/>
        <dbReference type="EC" id="5.2.1.8"/>
    </reaction>
</comment>
<dbReference type="PANTHER" id="PTHR30560">
    <property type="entry name" value="TRIGGER FACTOR CHAPERONE AND PEPTIDYL-PROLYL CIS/TRANS ISOMERASE"/>
    <property type="match status" value="1"/>
</dbReference>
<evidence type="ECO:0000313" key="17">
    <source>
        <dbReference type="EMBL" id="QEU94380.1"/>
    </source>
</evidence>
<keyword evidence="8 12" id="KW-0143">Chaperone</keyword>
<dbReference type="FunFam" id="3.30.70.1050:FF:000003">
    <property type="entry name" value="Trigger factor"/>
    <property type="match status" value="1"/>
</dbReference>
<dbReference type="InterPro" id="IPR036611">
    <property type="entry name" value="Trigger_fac_ribosome-bd_sf"/>
</dbReference>
<comment type="function">
    <text evidence="12">Involved in protein export. Acts as a chaperone by maintaining the newly synthesized protein in an open conformation. Functions as a peptidyl-prolyl cis-trans isomerase.</text>
</comment>